<dbReference type="NCBIfam" id="TIGR01845">
    <property type="entry name" value="outer_NodT"/>
    <property type="match status" value="1"/>
</dbReference>
<dbReference type="PANTHER" id="PTHR30203">
    <property type="entry name" value="OUTER MEMBRANE CATION EFFLUX PROTEIN"/>
    <property type="match status" value="1"/>
</dbReference>
<comment type="similarity">
    <text evidence="1 2">Belongs to the outer membrane factor (OMF) (TC 1.B.17) family.</text>
</comment>
<dbReference type="EMBL" id="AP024086">
    <property type="protein sequence ID" value="BCL61730.1"/>
    <property type="molecule type" value="Genomic_DNA"/>
</dbReference>
<proteinExistence type="inferred from homology"/>
<keyword evidence="2" id="KW-0472">Membrane</keyword>
<protein>
    <submittedName>
        <fullName evidence="3">Multidrug transporter</fullName>
    </submittedName>
</protein>
<dbReference type="InterPro" id="IPR003423">
    <property type="entry name" value="OMP_efflux"/>
</dbReference>
<dbReference type="AlphaFoldDB" id="A0A8D5JPW8"/>
<organism evidence="3 4">
    <name type="scientific">Desulfomarina profundi</name>
    <dbReference type="NCBI Taxonomy" id="2772557"/>
    <lineage>
        <taxon>Bacteria</taxon>
        <taxon>Pseudomonadati</taxon>
        <taxon>Thermodesulfobacteriota</taxon>
        <taxon>Desulfobulbia</taxon>
        <taxon>Desulfobulbales</taxon>
        <taxon>Desulfobulbaceae</taxon>
        <taxon>Desulfomarina</taxon>
    </lineage>
</organism>
<keyword evidence="2" id="KW-0812">Transmembrane</keyword>
<gene>
    <name evidence="3" type="ORF">DGMP_24230</name>
</gene>
<comment type="subcellular location">
    <subcellularLocation>
        <location evidence="2">Cell membrane</location>
        <topology evidence="2">Lipid-anchor</topology>
    </subcellularLocation>
</comment>
<name>A0A8D5JPW8_9BACT</name>
<reference evidence="3" key="1">
    <citation type="submission" date="2020-09" db="EMBL/GenBank/DDBJ databases">
        <title>Desulfogranum mesoprofundum gen. nov., sp. nov., a novel mesophilic, sulfate-reducing chemolithoautotroph isolated from a deep-sea hydrothermal vent chimney in the Suiyo Seamount.</title>
        <authorList>
            <person name="Hashimoto Y."/>
            <person name="Nakagawa S."/>
        </authorList>
    </citation>
    <scope>NUCLEOTIDE SEQUENCE</scope>
    <source>
        <strain evidence="3">KT2</strain>
    </source>
</reference>
<dbReference type="KEGG" id="dbk:DGMP_24230"/>
<keyword evidence="2" id="KW-0449">Lipoprotein</keyword>
<evidence type="ECO:0000256" key="2">
    <source>
        <dbReference type="RuleBase" id="RU362097"/>
    </source>
</evidence>
<dbReference type="PROSITE" id="PS51257">
    <property type="entry name" value="PROKAR_LIPOPROTEIN"/>
    <property type="match status" value="1"/>
</dbReference>
<dbReference type="Proteomes" id="UP000826725">
    <property type="component" value="Chromosome"/>
</dbReference>
<keyword evidence="2" id="KW-1134">Transmembrane beta strand</keyword>
<dbReference type="GO" id="GO:0005886">
    <property type="term" value="C:plasma membrane"/>
    <property type="evidence" value="ECO:0007669"/>
    <property type="project" value="UniProtKB-SubCell"/>
</dbReference>
<keyword evidence="2" id="KW-0564">Palmitate</keyword>
<dbReference type="GO" id="GO:0015562">
    <property type="term" value="F:efflux transmembrane transporter activity"/>
    <property type="evidence" value="ECO:0007669"/>
    <property type="project" value="InterPro"/>
</dbReference>
<evidence type="ECO:0000313" key="3">
    <source>
        <dbReference type="EMBL" id="BCL61730.1"/>
    </source>
</evidence>
<evidence type="ECO:0000256" key="1">
    <source>
        <dbReference type="ARBA" id="ARBA00007613"/>
    </source>
</evidence>
<dbReference type="InterPro" id="IPR010131">
    <property type="entry name" value="MdtP/NodT-like"/>
</dbReference>
<sequence>MERKRVKWNSPAIEEIRVLFYCLFMLLVLTGCSPLYKSQTYLPEDVPETWPGSVDIDRLPVTKNLLDLFEEKQLKILVKEALDNNPDLRATAHRLRGASFLIHETRSKLLPHVNASFAERRDNQGIDGRTGKRRLSHTDTLSLGISWEIDIWGKLADEYNASKQDMAAREQLYLHARDALAARIIQTWIHIIGLKRSVTIQQERLAVLEHIQKLLTKRYTRGLENPDEISTATSRVKIAQADVSAEQTVLLREKRAMEILLGRYPKGILSFSATLPEVQPPPVHTPAAVLLNRPDIQAAMAKAEAARLQADSAEKARLPELNLSGQLFREAASLGNLGSATSYWNIVGSVLQPIFDGGRLQAIARAGHTEFQAALMDLRGAVLQAFKEVADGFDVEQDYRIQVQALEVAAAESEKSARYYTARYRQGLDSIQNLLIAREQEMSVKNRLNQAVTGRLSNRVDLALALGIGLTDNRSSIQ</sequence>
<accession>A0A8D5JPW8</accession>
<keyword evidence="4" id="KW-1185">Reference proteome</keyword>
<dbReference type="Pfam" id="PF02321">
    <property type="entry name" value="OEP"/>
    <property type="match status" value="2"/>
</dbReference>
<evidence type="ECO:0000313" key="4">
    <source>
        <dbReference type="Proteomes" id="UP000826725"/>
    </source>
</evidence>